<dbReference type="AlphaFoldDB" id="A0A4P6Q9M0"/>
<dbReference type="Gene3D" id="3.40.50.1820">
    <property type="entry name" value="alpha/beta hydrolase"/>
    <property type="match status" value="1"/>
</dbReference>
<dbReference type="Proteomes" id="UP000292235">
    <property type="component" value="Chromosome"/>
</dbReference>
<keyword evidence="1 4" id="KW-0378">Hydrolase</keyword>
<sequence>MPTGTPPSWETVVEGAGDGAPRLAVRRRDGTGVPLVLLHGLGGTLEEWEPVADLLAPRHPVYAVDQRGHGRSEDSAPTVEGHLADLARLVDRFGLHTPVVVGHDMGGVLAALFATRRRDLTAVVGIDAYGWPRADAVAEHLGLGCAEAAANAAAARAFVVDQMAAAFSPMPARVFDRLLESYQGGAFGLPGVVLQATTLRAAAREDHLVSPRPGPRALRALCAEFGAYDTGLLAAGLRVPYLSLVALRPPPRIPGAPARFNEILAAQAARELATSAHRRTPRSLDAAPPSHLTSPAAVAEEIERFLAELPR</sequence>
<name>A0A4P6Q9M0_9ACTN</name>
<dbReference type="SUPFAM" id="SSF53474">
    <property type="entry name" value="alpha/beta-Hydrolases"/>
    <property type="match status" value="1"/>
</dbReference>
<accession>A0A4P6Q9M0</accession>
<dbReference type="GO" id="GO:0004301">
    <property type="term" value="F:epoxide hydrolase activity"/>
    <property type="evidence" value="ECO:0007669"/>
    <property type="project" value="UniProtKB-EC"/>
</dbReference>
<dbReference type="InterPro" id="IPR050266">
    <property type="entry name" value="AB_hydrolase_sf"/>
</dbReference>
<dbReference type="InterPro" id="IPR029058">
    <property type="entry name" value="AB_hydrolase_fold"/>
</dbReference>
<organism evidence="4 5">
    <name type="scientific">Streptomonospora litoralis</name>
    <dbReference type="NCBI Taxonomy" id="2498135"/>
    <lineage>
        <taxon>Bacteria</taxon>
        <taxon>Bacillati</taxon>
        <taxon>Actinomycetota</taxon>
        <taxon>Actinomycetes</taxon>
        <taxon>Streptosporangiales</taxon>
        <taxon>Nocardiopsidaceae</taxon>
        <taxon>Streptomonospora</taxon>
    </lineage>
</organism>
<evidence type="ECO:0000313" key="5">
    <source>
        <dbReference type="Proteomes" id="UP000292235"/>
    </source>
</evidence>
<dbReference type="PANTHER" id="PTHR43798">
    <property type="entry name" value="MONOACYLGLYCEROL LIPASE"/>
    <property type="match status" value="1"/>
</dbReference>
<feature type="domain" description="AB hydrolase-1" evidence="3">
    <location>
        <begin position="34"/>
        <end position="128"/>
    </location>
</feature>
<proteinExistence type="predicted"/>
<dbReference type="EMBL" id="CP036455">
    <property type="protein sequence ID" value="QBI55787.1"/>
    <property type="molecule type" value="Genomic_DNA"/>
</dbReference>
<evidence type="ECO:0000256" key="2">
    <source>
        <dbReference type="SAM" id="MobiDB-lite"/>
    </source>
</evidence>
<evidence type="ECO:0000256" key="1">
    <source>
        <dbReference type="ARBA" id="ARBA00022801"/>
    </source>
</evidence>
<reference evidence="4 5" key="1">
    <citation type="submission" date="2019-02" db="EMBL/GenBank/DDBJ databases">
        <authorList>
            <person name="Khodamoradi S."/>
            <person name="Hahnke R.L."/>
            <person name="Kaempfer P."/>
            <person name="Schumann P."/>
            <person name="Rohde M."/>
            <person name="Steinert M."/>
            <person name="Luzhetskyy A."/>
            <person name="Wink J."/>
            <person name="Ruckert C."/>
        </authorList>
    </citation>
    <scope>NUCLEOTIDE SEQUENCE [LARGE SCALE GENOMIC DNA]</scope>
    <source>
        <strain evidence="4 5">M2</strain>
    </source>
</reference>
<keyword evidence="5" id="KW-1185">Reference proteome</keyword>
<dbReference type="GO" id="GO:0016020">
    <property type="term" value="C:membrane"/>
    <property type="evidence" value="ECO:0007669"/>
    <property type="project" value="TreeGrafter"/>
</dbReference>
<evidence type="ECO:0000259" key="3">
    <source>
        <dbReference type="Pfam" id="PF00561"/>
    </source>
</evidence>
<dbReference type="InterPro" id="IPR000073">
    <property type="entry name" value="AB_hydrolase_1"/>
</dbReference>
<protein>
    <submittedName>
        <fullName evidence="4">Soluble epoxide hydrolase</fullName>
        <ecNumber evidence="4">3.3.2.10</ecNumber>
    </submittedName>
</protein>
<feature type="region of interest" description="Disordered" evidence="2">
    <location>
        <begin position="274"/>
        <end position="293"/>
    </location>
</feature>
<evidence type="ECO:0000313" key="4">
    <source>
        <dbReference type="EMBL" id="QBI55787.1"/>
    </source>
</evidence>
<dbReference type="EC" id="3.3.2.10" evidence="4"/>
<dbReference type="KEGG" id="strr:EKD16_20120"/>
<dbReference type="Pfam" id="PF00561">
    <property type="entry name" value="Abhydrolase_1"/>
    <property type="match status" value="1"/>
</dbReference>
<dbReference type="PANTHER" id="PTHR43798:SF31">
    <property type="entry name" value="AB HYDROLASE SUPERFAMILY PROTEIN YCLE"/>
    <property type="match status" value="1"/>
</dbReference>
<dbReference type="RefSeq" id="WP_242677070.1">
    <property type="nucleotide sequence ID" value="NZ_CP036455.1"/>
</dbReference>
<gene>
    <name evidence="4" type="ORF">EKD16_20120</name>
</gene>